<dbReference type="CDD" id="cd09272">
    <property type="entry name" value="RNase_HI_RT_Ty1"/>
    <property type="match status" value="1"/>
</dbReference>
<gene>
    <name evidence="4" type="ORF">Tci_045655</name>
</gene>
<dbReference type="Pfam" id="PF13976">
    <property type="entry name" value="gag_pre-integrs"/>
    <property type="match status" value="1"/>
</dbReference>
<feature type="region of interest" description="Disordered" evidence="2">
    <location>
        <begin position="545"/>
        <end position="567"/>
    </location>
</feature>
<keyword evidence="1" id="KW-0175">Coiled coil</keyword>
<feature type="region of interest" description="Disordered" evidence="2">
    <location>
        <begin position="208"/>
        <end position="235"/>
    </location>
</feature>
<dbReference type="InterPro" id="IPR012337">
    <property type="entry name" value="RNaseH-like_sf"/>
</dbReference>
<evidence type="ECO:0000256" key="1">
    <source>
        <dbReference type="SAM" id="Coils"/>
    </source>
</evidence>
<reference evidence="4" key="1">
    <citation type="journal article" date="2019" name="Sci. Rep.">
        <title>Draft genome of Tanacetum cinerariifolium, the natural source of mosquito coil.</title>
        <authorList>
            <person name="Yamashiro T."/>
            <person name="Shiraishi A."/>
            <person name="Satake H."/>
            <person name="Nakayama K."/>
        </authorList>
    </citation>
    <scope>NUCLEOTIDE SEQUENCE</scope>
</reference>
<organism evidence="4">
    <name type="scientific">Tanacetum cinerariifolium</name>
    <name type="common">Dalmatian daisy</name>
    <name type="synonym">Chrysanthemum cinerariifolium</name>
    <dbReference type="NCBI Taxonomy" id="118510"/>
    <lineage>
        <taxon>Eukaryota</taxon>
        <taxon>Viridiplantae</taxon>
        <taxon>Streptophyta</taxon>
        <taxon>Embryophyta</taxon>
        <taxon>Tracheophyta</taxon>
        <taxon>Spermatophyta</taxon>
        <taxon>Magnoliopsida</taxon>
        <taxon>eudicotyledons</taxon>
        <taxon>Gunneridae</taxon>
        <taxon>Pentapetalae</taxon>
        <taxon>asterids</taxon>
        <taxon>campanulids</taxon>
        <taxon>Asterales</taxon>
        <taxon>Asteraceae</taxon>
        <taxon>Asteroideae</taxon>
        <taxon>Anthemideae</taxon>
        <taxon>Anthemidinae</taxon>
        <taxon>Tanacetum</taxon>
    </lineage>
</organism>
<feature type="compositionally biased region" description="Polar residues" evidence="2">
    <location>
        <begin position="209"/>
        <end position="229"/>
    </location>
</feature>
<dbReference type="PANTHER" id="PTHR11439">
    <property type="entry name" value="GAG-POL-RELATED RETROTRANSPOSON"/>
    <property type="match status" value="1"/>
</dbReference>
<feature type="domain" description="GAG-pre-integrase" evidence="3">
    <location>
        <begin position="607"/>
        <end position="678"/>
    </location>
</feature>
<dbReference type="InterPro" id="IPR036397">
    <property type="entry name" value="RNaseH_sf"/>
</dbReference>
<evidence type="ECO:0000259" key="3">
    <source>
        <dbReference type="Pfam" id="PF13976"/>
    </source>
</evidence>
<feature type="coiled-coil region" evidence="1">
    <location>
        <begin position="402"/>
        <end position="429"/>
    </location>
</feature>
<dbReference type="AlphaFoldDB" id="A0A6L2MK75"/>
<accession>A0A6L2MK75</accession>
<comment type="caution">
    <text evidence="4">The sequence shown here is derived from an EMBL/GenBank/DDBJ whole genome shotgun (WGS) entry which is preliminary data.</text>
</comment>
<sequence>MSNTNNTMQTQISNTLYNAIMEAGGKDRSPMLAPSNYVQWKSRIKRYIDTKPNHELIHYCLKNPPYKFTWADKVVLVFKGSHETTTERYMETYKNVSQVIHDQPNAEAEAVQIILTGIDNDIYSIVDACPNACEMWKAIERIARTANPLALVAQQQPVYHPRNHPTHYTQNSSTRTQAASRNRRKAIDKEIDKIMALISPSFKKIYKPTKNNLRTSSNTNRANQDNSPRINRGVGYDNQRLGNVDGARETVGTTVVQKYGIQCYNCKEFRHVVREYQKPKRAKDAAYHREKMLLYQELEAHYIYMAQIQEVSPDTVDDSVPIFDSEPLQKVSNDDNCNVFAIESEHPEQSKSIHDIYPIEQDEHNVIIDSLDMKTNALMYNDLKKFQAELERRNDVEYASKINDLNQTISEMKKELSAHQETISILSQAKEAQIKLYKTCQDKELDKVIALENKVKDKGIAISELKKLIEKLEGKSVDTKFEKSSVIRQPNAFKSQRPLILGKPTIFSDSLERKDFSKSNVKSRTKLPIAVPVSTRETKRTVKQSVARPLRKTVASESTNQKSRQTTRKLYERVSKAYFEVAFQKSTCYIRDLKGNDLLTGSCGTDLYSITLQYITSPIPICLMAKATSSQAWLWHHHLSYLNCDTINLLSNNDIVIGLPKLKFVKDHLCSSCEIGKSKRKSFQSKTTPSSKRRLQLLHIDLCGPMRVASINGKKYVLVIVDDYSGYAWTYFLRSKDETPEVLIDFLSLSKEDFMLKDGENLDKMKEKGDACIFVGYSTHSRAYRIMSVPTPFLNVKERGETSSRHVDSSNIHTFYQHHPSEHRWTKDHPLEQVIGNPSQSVKTRRQLESDGEMCMFTLTVSQTEPKNIKEAMADSAWIESMQEELYQFDRLDVWELVDRPLYKNVINMKWLWKTNVMKKILSFETNLVLWLRDMIKRKELISKNHLHPLLGWKLSDTIHIGLWYPKDTGFELTAFLDSDHAGCLDSHKSTSGGIQFLGGDKLVSWSSKKHECTSMSLAEAEYVSLSACCVQVLWMRTQLTYYGFHFDKIPMYCDSKAAIAISCNPVQHSRTKHNDVRYHFIKEKVEKGIVELLFVKTEYQLADMFTKSLLEERF</sequence>
<dbReference type="SUPFAM" id="SSF53098">
    <property type="entry name" value="Ribonuclease H-like"/>
    <property type="match status" value="1"/>
</dbReference>
<protein>
    <submittedName>
        <fullName evidence="4">Retrovirus-related Pol polyprotein from transposon TNT 1-94</fullName>
    </submittedName>
</protein>
<evidence type="ECO:0000256" key="2">
    <source>
        <dbReference type="SAM" id="MobiDB-lite"/>
    </source>
</evidence>
<name>A0A6L2MK75_TANCI</name>
<proteinExistence type="predicted"/>
<feature type="region of interest" description="Disordered" evidence="2">
    <location>
        <begin position="161"/>
        <end position="181"/>
    </location>
</feature>
<dbReference type="PANTHER" id="PTHR11439:SF495">
    <property type="entry name" value="REVERSE TRANSCRIPTASE, RNA-DEPENDENT DNA POLYMERASE-RELATED"/>
    <property type="match status" value="1"/>
</dbReference>
<dbReference type="GO" id="GO:0003676">
    <property type="term" value="F:nucleic acid binding"/>
    <property type="evidence" value="ECO:0007669"/>
    <property type="project" value="InterPro"/>
</dbReference>
<dbReference type="InterPro" id="IPR025724">
    <property type="entry name" value="GAG-pre-integrase_dom"/>
</dbReference>
<feature type="compositionally biased region" description="Polar residues" evidence="2">
    <location>
        <begin position="166"/>
        <end position="180"/>
    </location>
</feature>
<dbReference type="Gene3D" id="3.30.420.10">
    <property type="entry name" value="Ribonuclease H-like superfamily/Ribonuclease H"/>
    <property type="match status" value="1"/>
</dbReference>
<evidence type="ECO:0000313" key="4">
    <source>
        <dbReference type="EMBL" id="GEU73677.1"/>
    </source>
</evidence>
<dbReference type="EMBL" id="BKCJ010006736">
    <property type="protein sequence ID" value="GEU73677.1"/>
    <property type="molecule type" value="Genomic_DNA"/>
</dbReference>
<feature type="compositionally biased region" description="Polar residues" evidence="2">
    <location>
        <begin position="555"/>
        <end position="564"/>
    </location>
</feature>